<feature type="compositionally biased region" description="Low complexity" evidence="1">
    <location>
        <begin position="125"/>
        <end position="142"/>
    </location>
</feature>
<reference evidence="3" key="1">
    <citation type="submission" date="2024-07" db="EMBL/GenBank/DDBJ databases">
        <title>Two chromosome-level genome assemblies of Korean endemic species Abeliophyllum distichum and Forsythia ovata (Oleaceae).</title>
        <authorList>
            <person name="Jang H."/>
        </authorList>
    </citation>
    <scope>NUCLEOTIDE SEQUENCE [LARGE SCALE GENOMIC DNA]</scope>
</reference>
<evidence type="ECO:0000313" key="2">
    <source>
        <dbReference type="EMBL" id="KAL2550541.1"/>
    </source>
</evidence>
<proteinExistence type="predicted"/>
<feature type="compositionally biased region" description="Low complexity" evidence="1">
    <location>
        <begin position="1"/>
        <end position="14"/>
    </location>
</feature>
<dbReference type="Proteomes" id="UP001604277">
    <property type="component" value="Unassembled WGS sequence"/>
</dbReference>
<sequence>MSESSLSPESSPSPYTLFLDDSNFPLQSPSCNRNTQPPPASLLLSSPTKNTAASSYDSLLQFPVTTNHLQSTYPVANRAKNRHESSPNLKYLSRRQKNGGDSHPIPYVIYGIKRRGPQPSMVTHLQGSQTSSQLTSSTSKPF</sequence>
<comment type="caution">
    <text evidence="2">The sequence shown here is derived from an EMBL/GenBank/DDBJ whole genome shotgun (WGS) entry which is preliminary data.</text>
</comment>
<dbReference type="EMBL" id="JBFOLJ010000003">
    <property type="protein sequence ID" value="KAL2550541.1"/>
    <property type="molecule type" value="Genomic_DNA"/>
</dbReference>
<name>A0ABD1WLH1_9LAMI</name>
<dbReference type="AlphaFoldDB" id="A0ABD1WLH1"/>
<feature type="region of interest" description="Disordered" evidence="1">
    <location>
        <begin position="117"/>
        <end position="142"/>
    </location>
</feature>
<gene>
    <name evidence="2" type="ORF">Fot_12071</name>
</gene>
<organism evidence="2 3">
    <name type="scientific">Forsythia ovata</name>
    <dbReference type="NCBI Taxonomy" id="205694"/>
    <lineage>
        <taxon>Eukaryota</taxon>
        <taxon>Viridiplantae</taxon>
        <taxon>Streptophyta</taxon>
        <taxon>Embryophyta</taxon>
        <taxon>Tracheophyta</taxon>
        <taxon>Spermatophyta</taxon>
        <taxon>Magnoliopsida</taxon>
        <taxon>eudicotyledons</taxon>
        <taxon>Gunneridae</taxon>
        <taxon>Pentapetalae</taxon>
        <taxon>asterids</taxon>
        <taxon>lamiids</taxon>
        <taxon>Lamiales</taxon>
        <taxon>Oleaceae</taxon>
        <taxon>Forsythieae</taxon>
        <taxon>Forsythia</taxon>
    </lineage>
</organism>
<evidence type="ECO:0000313" key="3">
    <source>
        <dbReference type="Proteomes" id="UP001604277"/>
    </source>
</evidence>
<accession>A0ABD1WLH1</accession>
<evidence type="ECO:0000256" key="1">
    <source>
        <dbReference type="SAM" id="MobiDB-lite"/>
    </source>
</evidence>
<protein>
    <submittedName>
        <fullName evidence="2">Uncharacterized protein</fullName>
    </submittedName>
</protein>
<keyword evidence="3" id="KW-1185">Reference proteome</keyword>
<feature type="compositionally biased region" description="Polar residues" evidence="1">
    <location>
        <begin position="24"/>
        <end position="35"/>
    </location>
</feature>
<feature type="region of interest" description="Disordered" evidence="1">
    <location>
        <begin position="1"/>
        <end position="50"/>
    </location>
</feature>